<sequence>MTNKNTTDDIQIDIISDRTHSLITLTPPPLVDTVNADIIAVVDVSYSMRDEAKIQNSQGQTESDGLSYLDLVKHACNTIVENCTGRFGLVSYSRTATEELPITEMNESGIQKAKDAVKSLRVKSSTNIWDGLSTALEMVRKSNCKNAHILLLTDGVPNVRPPRGESYMLRSYLDKHRLGCSIHTFGFGYNLMTELLVDLSKIGTGTFSFIPDAGFVGTCFINTLSNIQVMKTSHAILKIEKMNDVKIAEKQFFESTASNWGLTIPINHVHHGQPRHILIKHKFPNKGFEVGSNTTAYLNAYLEYTDSITNKTANVENVGNVIVEANDEKIKTQLLRNQMVELIHQSQNSGIKKAFKQMSTFQKLLVGNDYLEALSKDVKEVLNALSRNDWYKRWGRHYLPSLSSAHRGEYCNNFKDPGVQFYGGKGFKKLQDSIHDVFIKMDPPEPSLLNEINQNQNQNQNQNRQPIRMSKYSNSNNPCFHGDSPVLMEKNKTKLIKDVKKGDLLHNGARVMCVIKTVCDQGKTDLVTIGDLKITPWHPILKNGKGVFPCEMQKPVYQSCDCVYSFALDSKHIMKIGGHDCVTFGHGLKSPVVERTYYPTESCKKCMQESSSSSSPIVKDTFKSSVLTHHYFGTEKIINDLKKMDGWKHGQILLKAITRNENGLINGVVKF</sequence>
<organism evidence="2 3">
    <name type="scientific">Anaeramoeba flamelloides</name>
    <dbReference type="NCBI Taxonomy" id="1746091"/>
    <lineage>
        <taxon>Eukaryota</taxon>
        <taxon>Metamonada</taxon>
        <taxon>Anaeramoebidae</taxon>
        <taxon>Anaeramoeba</taxon>
    </lineage>
</organism>
<feature type="domain" description="VWFA" evidence="1">
    <location>
        <begin position="37"/>
        <end position="224"/>
    </location>
</feature>
<protein>
    <recommendedName>
        <fullName evidence="1">VWFA domain-containing protein</fullName>
    </recommendedName>
</protein>
<evidence type="ECO:0000313" key="2">
    <source>
        <dbReference type="EMBL" id="KAJ6249308.1"/>
    </source>
</evidence>
<gene>
    <name evidence="2" type="ORF">M0813_17192</name>
</gene>
<dbReference type="InterPro" id="IPR039510">
    <property type="entry name" value="Vint_dom"/>
</dbReference>
<keyword evidence="3" id="KW-1185">Reference proteome</keyword>
<dbReference type="InterPro" id="IPR036844">
    <property type="entry name" value="Hint_dom_sf"/>
</dbReference>
<dbReference type="SUPFAM" id="SSF51294">
    <property type="entry name" value="Hedgehog/intein (Hint) domain"/>
    <property type="match status" value="1"/>
</dbReference>
<dbReference type="Gene3D" id="3.40.50.410">
    <property type="entry name" value="von Willebrand factor, type A domain"/>
    <property type="match status" value="1"/>
</dbReference>
<name>A0ABQ8YXI5_9EUKA</name>
<dbReference type="PROSITE" id="PS50234">
    <property type="entry name" value="VWFA"/>
    <property type="match status" value="1"/>
</dbReference>
<evidence type="ECO:0000259" key="1">
    <source>
        <dbReference type="PROSITE" id="PS50234"/>
    </source>
</evidence>
<accession>A0ABQ8YXI5</accession>
<comment type="caution">
    <text evidence="2">The sequence shown here is derived from an EMBL/GenBank/DDBJ whole genome shotgun (WGS) entry which is preliminary data.</text>
</comment>
<dbReference type="PANTHER" id="PTHR10579:SF43">
    <property type="entry name" value="ZINC FINGER (C3HC4-TYPE RING FINGER) FAMILY PROTEIN"/>
    <property type="match status" value="1"/>
</dbReference>
<dbReference type="EMBL" id="JAOAOG010000101">
    <property type="protein sequence ID" value="KAJ6249308.1"/>
    <property type="molecule type" value="Genomic_DNA"/>
</dbReference>
<evidence type="ECO:0000313" key="3">
    <source>
        <dbReference type="Proteomes" id="UP001150062"/>
    </source>
</evidence>
<dbReference type="InterPro" id="IPR051266">
    <property type="entry name" value="CLCR"/>
</dbReference>
<reference evidence="2" key="1">
    <citation type="submission" date="2022-08" db="EMBL/GenBank/DDBJ databases">
        <title>Novel sulfate-reducing endosymbionts in the free-living metamonad Anaeramoeba.</title>
        <authorList>
            <person name="Jerlstrom-Hultqvist J."/>
            <person name="Cepicka I."/>
            <person name="Gallot-Lavallee L."/>
            <person name="Salas-Leiva D."/>
            <person name="Curtis B.A."/>
            <person name="Zahonova K."/>
            <person name="Pipaliya S."/>
            <person name="Dacks J."/>
            <person name="Roger A.J."/>
        </authorList>
    </citation>
    <scope>NUCLEOTIDE SEQUENCE</scope>
    <source>
        <strain evidence="2">Schooner1</strain>
    </source>
</reference>
<dbReference type="InterPro" id="IPR036465">
    <property type="entry name" value="vWFA_dom_sf"/>
</dbReference>
<proteinExistence type="predicted"/>
<dbReference type="PANTHER" id="PTHR10579">
    <property type="entry name" value="CALCIUM-ACTIVATED CHLORIDE CHANNEL REGULATOR"/>
    <property type="match status" value="1"/>
</dbReference>
<dbReference type="Pfam" id="PF14624">
    <property type="entry name" value="Vwaint"/>
    <property type="match status" value="1"/>
</dbReference>
<dbReference type="Proteomes" id="UP001150062">
    <property type="component" value="Unassembled WGS sequence"/>
</dbReference>
<dbReference type="SMART" id="SM00327">
    <property type="entry name" value="VWA"/>
    <property type="match status" value="1"/>
</dbReference>
<dbReference type="SUPFAM" id="SSF53300">
    <property type="entry name" value="vWA-like"/>
    <property type="match status" value="1"/>
</dbReference>
<dbReference type="InterPro" id="IPR002035">
    <property type="entry name" value="VWF_A"/>
</dbReference>
<dbReference type="Pfam" id="PF14623">
    <property type="entry name" value="Vint"/>
    <property type="match status" value="1"/>
</dbReference>
<dbReference type="Pfam" id="PF00092">
    <property type="entry name" value="VWA"/>
    <property type="match status" value="1"/>
</dbReference>
<dbReference type="InterPro" id="IPR032838">
    <property type="entry name" value="Vwaint_dom"/>
</dbReference>